<gene>
    <name evidence="2" type="ORF">ABE541_03515</name>
</gene>
<accession>A0ABV0BNB8</accession>
<proteinExistence type="predicted"/>
<evidence type="ECO:0000256" key="1">
    <source>
        <dbReference type="SAM" id="MobiDB-lite"/>
    </source>
</evidence>
<evidence type="ECO:0000313" key="3">
    <source>
        <dbReference type="Proteomes" id="UP001409291"/>
    </source>
</evidence>
<reference evidence="2 3" key="1">
    <citation type="submission" date="2024-04" db="EMBL/GenBank/DDBJ databases">
        <title>WGS of bacteria from Torrens River.</title>
        <authorList>
            <person name="Wyrsch E.R."/>
            <person name="Drigo B."/>
        </authorList>
    </citation>
    <scope>NUCLEOTIDE SEQUENCE [LARGE SCALE GENOMIC DNA]</scope>
    <source>
        <strain evidence="2 3">TWI391</strain>
    </source>
</reference>
<sequence>MDTEDQKKKESYIPPILSITIVEMEQGVAAGSAQVSQGVSPLEDDYLKLED</sequence>
<name>A0ABV0BNB8_9SPHI</name>
<feature type="region of interest" description="Disordered" evidence="1">
    <location>
        <begin position="32"/>
        <end position="51"/>
    </location>
</feature>
<keyword evidence="3" id="KW-1185">Reference proteome</keyword>
<organism evidence="2 3">
    <name type="scientific">Sphingobacterium kitahiroshimense</name>
    <dbReference type="NCBI Taxonomy" id="470446"/>
    <lineage>
        <taxon>Bacteria</taxon>
        <taxon>Pseudomonadati</taxon>
        <taxon>Bacteroidota</taxon>
        <taxon>Sphingobacteriia</taxon>
        <taxon>Sphingobacteriales</taxon>
        <taxon>Sphingobacteriaceae</taxon>
        <taxon>Sphingobacterium</taxon>
    </lineage>
</organism>
<comment type="caution">
    <text evidence="2">The sequence shown here is derived from an EMBL/GenBank/DDBJ whole genome shotgun (WGS) entry which is preliminary data.</text>
</comment>
<evidence type="ECO:0000313" key="2">
    <source>
        <dbReference type="EMBL" id="MEN5376320.1"/>
    </source>
</evidence>
<dbReference type="RefSeq" id="WP_183911735.1">
    <property type="nucleotide sequence ID" value="NZ_JBDJLH010000001.1"/>
</dbReference>
<protein>
    <submittedName>
        <fullName evidence="2">Uncharacterized protein</fullName>
    </submittedName>
</protein>
<dbReference type="Proteomes" id="UP001409291">
    <property type="component" value="Unassembled WGS sequence"/>
</dbReference>
<dbReference type="EMBL" id="JBDJNQ010000001">
    <property type="protein sequence ID" value="MEN5376320.1"/>
    <property type="molecule type" value="Genomic_DNA"/>
</dbReference>